<dbReference type="EnsemblMetazoa" id="ASIC015871-RA">
    <property type="protein sequence ID" value="ASIC015871-PA"/>
    <property type="gene ID" value="ASIC015871"/>
</dbReference>
<evidence type="ECO:0000313" key="4">
    <source>
        <dbReference type="Proteomes" id="UP000030765"/>
    </source>
</evidence>
<accession>A0A084WC53</accession>
<proteinExistence type="predicted"/>
<dbReference type="EMBL" id="ATLV01022565">
    <property type="status" value="NOT_ANNOTATED_CDS"/>
    <property type="molecule type" value="Genomic_DNA"/>
</dbReference>
<dbReference type="Proteomes" id="UP000030765">
    <property type="component" value="Unassembled WGS sequence"/>
</dbReference>
<dbReference type="VEuPathDB" id="VectorBase:ASIC015871"/>
<evidence type="ECO:0000313" key="3">
    <source>
        <dbReference type="EnsemblMetazoa" id="ASIC015871-PA"/>
    </source>
</evidence>
<feature type="compositionally biased region" description="Pro residues" evidence="1">
    <location>
        <begin position="1"/>
        <end position="10"/>
    </location>
</feature>
<dbReference type="AlphaFoldDB" id="A0A084WC53"/>
<dbReference type="GO" id="GO:0005524">
    <property type="term" value="F:ATP binding"/>
    <property type="evidence" value="ECO:0007669"/>
    <property type="project" value="UniProtKB-KW"/>
</dbReference>
<feature type="region of interest" description="Disordered" evidence="1">
    <location>
        <begin position="1"/>
        <end position="38"/>
    </location>
</feature>
<reference evidence="2 4" key="1">
    <citation type="journal article" date="2014" name="BMC Genomics">
        <title>Genome sequence of Anopheles sinensis provides insight into genetics basis of mosquito competence for malaria parasites.</title>
        <authorList>
            <person name="Zhou D."/>
            <person name="Zhang D."/>
            <person name="Ding G."/>
            <person name="Shi L."/>
            <person name="Hou Q."/>
            <person name="Ye Y."/>
            <person name="Xu Y."/>
            <person name="Zhou H."/>
            <person name="Xiong C."/>
            <person name="Li S."/>
            <person name="Yu J."/>
            <person name="Hong S."/>
            <person name="Yu X."/>
            <person name="Zou P."/>
            <person name="Chen C."/>
            <person name="Chang X."/>
            <person name="Wang W."/>
            <person name="Lv Y."/>
            <person name="Sun Y."/>
            <person name="Ma L."/>
            <person name="Shen B."/>
            <person name="Zhu C."/>
        </authorList>
    </citation>
    <scope>NUCLEOTIDE SEQUENCE [LARGE SCALE GENOMIC DNA]</scope>
</reference>
<evidence type="ECO:0000256" key="1">
    <source>
        <dbReference type="SAM" id="MobiDB-lite"/>
    </source>
</evidence>
<dbReference type="EMBL" id="KE525333">
    <property type="protein sequence ID" value="KFB47797.1"/>
    <property type="molecule type" value="Genomic_DNA"/>
</dbReference>
<gene>
    <name evidence="2" type="ORF">ZHAS_00015871</name>
</gene>
<keyword evidence="2" id="KW-0067">ATP-binding</keyword>
<keyword evidence="2" id="KW-0547">Nucleotide-binding</keyword>
<evidence type="ECO:0000313" key="2">
    <source>
        <dbReference type="EMBL" id="KFB47797.1"/>
    </source>
</evidence>
<organism evidence="2">
    <name type="scientific">Anopheles sinensis</name>
    <name type="common">Mosquito</name>
    <dbReference type="NCBI Taxonomy" id="74873"/>
    <lineage>
        <taxon>Eukaryota</taxon>
        <taxon>Metazoa</taxon>
        <taxon>Ecdysozoa</taxon>
        <taxon>Arthropoda</taxon>
        <taxon>Hexapoda</taxon>
        <taxon>Insecta</taxon>
        <taxon>Pterygota</taxon>
        <taxon>Neoptera</taxon>
        <taxon>Endopterygota</taxon>
        <taxon>Diptera</taxon>
        <taxon>Nematocera</taxon>
        <taxon>Culicoidea</taxon>
        <taxon>Culicidae</taxon>
        <taxon>Anophelinae</taxon>
        <taxon>Anopheles</taxon>
    </lineage>
</organism>
<protein>
    <submittedName>
        <fullName evidence="2 3">Putative ATP-binding ABC transporter</fullName>
    </submittedName>
</protein>
<sequence length="169" mass="18614">MINPRPPEQQPPVTSARVSARSRVRSPAEQREGRSNSEDVDEAYAFGLFGKEEAQTNTLALAAIDIDRIVPPVLGDTLLSSRCFRTFADCAGCSGAEGADTMPHHLRAPSNLMTRQSTLLRATLDGAWKWGFPFQGYNTTKAKHREGAECRTRIPTRAGERARDEKKGE</sequence>
<reference evidence="3" key="2">
    <citation type="submission" date="2020-05" db="UniProtKB">
        <authorList>
            <consortium name="EnsemblMetazoa"/>
        </authorList>
    </citation>
    <scope>IDENTIFICATION</scope>
</reference>
<name>A0A084WC53_ANOSI</name>
<keyword evidence="4" id="KW-1185">Reference proteome</keyword>
<feature type="compositionally biased region" description="Basic and acidic residues" evidence="1">
    <location>
        <begin position="26"/>
        <end position="37"/>
    </location>
</feature>